<evidence type="ECO:0000259" key="2">
    <source>
        <dbReference type="Pfam" id="PF21279"/>
    </source>
</evidence>
<dbReference type="AlphaFoldDB" id="A0A3R9QR06"/>
<dbReference type="Gene3D" id="2.40.37.30">
    <property type="match status" value="2"/>
</dbReference>
<feature type="domain" description="Alanine racemase N-terminal" evidence="1">
    <location>
        <begin position="33"/>
        <end position="263"/>
    </location>
</feature>
<dbReference type="OrthoDB" id="3189402at2"/>
<evidence type="ECO:0000313" key="4">
    <source>
        <dbReference type="Proteomes" id="UP000275076"/>
    </source>
</evidence>
<protein>
    <submittedName>
        <fullName evidence="3">YhfX family PLP-dependent enzyme</fullName>
    </submittedName>
</protein>
<keyword evidence="4" id="KW-1185">Reference proteome</keyword>
<sequence>MFLEIIQQRNPGLLEAGAFYHQQGKIDPNTYVIDVDAVAENAKIIAQSARKTNIELFFMTKQIGRNPILAHAIKEAGIEKAVAVDPWEAKGLATGGIQIGHAGHLVQIPKNMTESILHLHPSQITVFSYENAAYISDINGAMKKEPQPILLRVISKQDFLYPGQEGGILLENLEAELKRIETLSGVKVIGVTNFPCLQMENGGVEPTINFRTLQQAAELLKNKGYEAPVVNAPSLNTAETLEIIADEGGTQAEPGHALTGTTPLHAAKHQPERPAIAYVSEISHTYDQKSYVYGGGFYARSNVQTALTGENFSEMKQMDVIPNEPGTIDYYGALKGDQATVGNTALFSFRTQIFVTNAQVALIKNTDASPELMGIYDAAGNRLQ</sequence>
<dbReference type="Pfam" id="PF01168">
    <property type="entry name" value="Ala_racemase_N"/>
    <property type="match status" value="1"/>
</dbReference>
<accession>A0A3R9QR06</accession>
<reference evidence="3 4" key="1">
    <citation type="submission" date="2018-10" db="EMBL/GenBank/DDBJ databases">
        <title>Draft genome sequence of Bacillus salarius IM0101, isolated from a hypersaline soil in Inner Mongolia, China.</title>
        <authorList>
            <person name="Yamprayoonswat W."/>
            <person name="Boonvisut S."/>
            <person name="Jumpathong W."/>
            <person name="Sittihan S."/>
            <person name="Ruangsuj P."/>
            <person name="Wanthongcharoen S."/>
            <person name="Thongpramul N."/>
            <person name="Pimmason S."/>
            <person name="Yu B."/>
            <person name="Yasawong M."/>
        </authorList>
    </citation>
    <scope>NUCLEOTIDE SEQUENCE [LARGE SCALE GENOMIC DNA]</scope>
    <source>
        <strain evidence="3 4">IM0101</strain>
    </source>
</reference>
<dbReference type="InterPro" id="IPR048449">
    <property type="entry name" value="YhfX-like_C"/>
</dbReference>
<evidence type="ECO:0000259" key="1">
    <source>
        <dbReference type="Pfam" id="PF01168"/>
    </source>
</evidence>
<organism evidence="3 4">
    <name type="scientific">Salibacterium salarium</name>
    <dbReference type="NCBI Taxonomy" id="284579"/>
    <lineage>
        <taxon>Bacteria</taxon>
        <taxon>Bacillati</taxon>
        <taxon>Bacillota</taxon>
        <taxon>Bacilli</taxon>
        <taxon>Bacillales</taxon>
        <taxon>Bacillaceae</taxon>
    </lineage>
</organism>
<dbReference type="EMBL" id="RBVX01000023">
    <property type="protein sequence ID" value="RSL31513.1"/>
    <property type="molecule type" value="Genomic_DNA"/>
</dbReference>
<dbReference type="Pfam" id="PF21279">
    <property type="entry name" value="YhfX-like_C"/>
    <property type="match status" value="1"/>
</dbReference>
<dbReference type="InterPro" id="IPR001608">
    <property type="entry name" value="Ala_racemase_N"/>
</dbReference>
<comment type="caution">
    <text evidence="3">The sequence shown here is derived from an EMBL/GenBank/DDBJ whole genome shotgun (WGS) entry which is preliminary data.</text>
</comment>
<dbReference type="SUPFAM" id="SSF51419">
    <property type="entry name" value="PLP-binding barrel"/>
    <property type="match status" value="1"/>
</dbReference>
<gene>
    <name evidence="3" type="ORF">D7Z54_19940</name>
</gene>
<dbReference type="Proteomes" id="UP000275076">
    <property type="component" value="Unassembled WGS sequence"/>
</dbReference>
<dbReference type="RefSeq" id="WP_125558309.1">
    <property type="nucleotide sequence ID" value="NZ_RBVX01000023.1"/>
</dbReference>
<evidence type="ECO:0000313" key="3">
    <source>
        <dbReference type="EMBL" id="RSL31513.1"/>
    </source>
</evidence>
<dbReference type="InterPro" id="IPR029066">
    <property type="entry name" value="PLP-binding_barrel"/>
</dbReference>
<name>A0A3R9QR06_9BACI</name>
<proteinExistence type="predicted"/>
<feature type="domain" description="YhfX-like C-terminal" evidence="2">
    <location>
        <begin position="278"/>
        <end position="367"/>
    </location>
</feature>